<keyword evidence="6" id="KW-1133">Transmembrane helix</keyword>
<organism evidence="13">
    <name type="scientific">Rodentolepis nana</name>
    <name type="common">Dwarf tapeworm</name>
    <name type="synonym">Hymenolepis nana</name>
    <dbReference type="NCBI Taxonomy" id="102285"/>
    <lineage>
        <taxon>Eukaryota</taxon>
        <taxon>Metazoa</taxon>
        <taxon>Spiralia</taxon>
        <taxon>Lophotrochozoa</taxon>
        <taxon>Platyhelminthes</taxon>
        <taxon>Cestoda</taxon>
        <taxon>Eucestoda</taxon>
        <taxon>Cyclophyllidea</taxon>
        <taxon>Hymenolepididae</taxon>
        <taxon>Rodentolepis</taxon>
    </lineage>
</organism>
<gene>
    <name evidence="11" type="ORF">HNAJ_LOCUS10448</name>
</gene>
<reference evidence="13" key="1">
    <citation type="submission" date="2017-02" db="UniProtKB">
        <authorList>
            <consortium name="WormBaseParasite"/>
        </authorList>
    </citation>
    <scope>IDENTIFICATION</scope>
</reference>
<sequence>MAFGLYALLEASVLILNAICILHEQRFLAKYGWGSDTYQFGTDSSMKSRLLTFIISVRTVMRIPLIGVNTLLIVFKLLLG</sequence>
<dbReference type="Pfam" id="PF08571">
    <property type="entry name" value="Yos1"/>
    <property type="match status" value="1"/>
</dbReference>
<proteinExistence type="inferred from homology"/>
<evidence type="ECO:0000313" key="12">
    <source>
        <dbReference type="Proteomes" id="UP000278807"/>
    </source>
</evidence>
<dbReference type="STRING" id="102285.A0A0R3TS49"/>
<comment type="subcellular location">
    <subcellularLocation>
        <location evidence="1">Membrane</location>
    </subcellularLocation>
</comment>
<evidence type="ECO:0000256" key="6">
    <source>
        <dbReference type="ARBA" id="ARBA00022989"/>
    </source>
</evidence>
<keyword evidence="7" id="KW-0472">Membrane</keyword>
<evidence type="ECO:0000256" key="3">
    <source>
        <dbReference type="ARBA" id="ARBA00022448"/>
    </source>
</evidence>
<dbReference type="WBParaSite" id="HNAJ_0001045301-mRNA-1">
    <property type="protein sequence ID" value="HNAJ_0001045301-mRNA-1"/>
    <property type="gene ID" value="HNAJ_0001045301"/>
</dbReference>
<feature type="signal peptide" evidence="10">
    <location>
        <begin position="1"/>
        <end position="18"/>
    </location>
</feature>
<dbReference type="GO" id="GO:0030134">
    <property type="term" value="C:COPII-coated ER to Golgi transport vesicle"/>
    <property type="evidence" value="ECO:0007669"/>
    <property type="project" value="TreeGrafter"/>
</dbReference>
<keyword evidence="5" id="KW-0653">Protein transport</keyword>
<dbReference type="PANTHER" id="PTHR15858:SF0">
    <property type="entry name" value="IMMEDIATE EARLY RESPONSE 3-INTERACTING PROTEIN 1"/>
    <property type="match status" value="1"/>
</dbReference>
<comment type="function">
    <text evidence="9">Regulator of endoplasmic reticulum secretion that acts as a key determinant of brain size. Required for secretion of extracellular matrix proteins. Required for correct brain development by depositing sufficient extracellular matrix proteins for tissue integrity and the proliferation of neural progenitors. Acts as a regulator of the unfolded protein response (UPR).</text>
</comment>
<reference evidence="11 12" key="2">
    <citation type="submission" date="2018-11" db="EMBL/GenBank/DDBJ databases">
        <authorList>
            <consortium name="Pathogen Informatics"/>
        </authorList>
    </citation>
    <scope>NUCLEOTIDE SEQUENCE [LARGE SCALE GENOMIC DNA]</scope>
</reference>
<keyword evidence="4" id="KW-0812">Transmembrane</keyword>
<dbReference type="Proteomes" id="UP000278807">
    <property type="component" value="Unassembled WGS sequence"/>
</dbReference>
<protein>
    <recommendedName>
        <fullName evidence="2">Immediate early response 3-interacting protein 1</fullName>
    </recommendedName>
</protein>
<evidence type="ECO:0000256" key="7">
    <source>
        <dbReference type="ARBA" id="ARBA00023136"/>
    </source>
</evidence>
<accession>A0A0R3TS49</accession>
<keyword evidence="10" id="KW-0732">Signal</keyword>
<evidence type="ECO:0000313" key="13">
    <source>
        <dbReference type="WBParaSite" id="HNAJ_0001045301-mRNA-1"/>
    </source>
</evidence>
<dbReference type="GO" id="GO:0015031">
    <property type="term" value="P:protein transport"/>
    <property type="evidence" value="ECO:0007669"/>
    <property type="project" value="UniProtKB-KW"/>
</dbReference>
<comment type="similarity">
    <text evidence="8">Belongs to the YOS1 family.</text>
</comment>
<dbReference type="OrthoDB" id="15356at2759"/>
<evidence type="ECO:0000256" key="2">
    <source>
        <dbReference type="ARBA" id="ARBA00016434"/>
    </source>
</evidence>
<evidence type="ECO:0000256" key="8">
    <source>
        <dbReference type="ARBA" id="ARBA00024203"/>
    </source>
</evidence>
<evidence type="ECO:0000256" key="4">
    <source>
        <dbReference type="ARBA" id="ARBA00022692"/>
    </source>
</evidence>
<keyword evidence="12" id="KW-1185">Reference proteome</keyword>
<evidence type="ECO:0000256" key="5">
    <source>
        <dbReference type="ARBA" id="ARBA00022927"/>
    </source>
</evidence>
<dbReference type="PANTHER" id="PTHR15858">
    <property type="entry name" value="IMMEDIATE EARLY RESPONSE 3-INTERACTING PROTEIN 1"/>
    <property type="match status" value="1"/>
</dbReference>
<dbReference type="GO" id="GO:0006888">
    <property type="term" value="P:endoplasmic reticulum to Golgi vesicle-mediated transport"/>
    <property type="evidence" value="ECO:0007669"/>
    <property type="project" value="TreeGrafter"/>
</dbReference>
<evidence type="ECO:0000256" key="10">
    <source>
        <dbReference type="SAM" id="SignalP"/>
    </source>
</evidence>
<evidence type="ECO:0000256" key="1">
    <source>
        <dbReference type="ARBA" id="ARBA00004370"/>
    </source>
</evidence>
<dbReference type="GO" id="GO:0000139">
    <property type="term" value="C:Golgi membrane"/>
    <property type="evidence" value="ECO:0007669"/>
    <property type="project" value="TreeGrafter"/>
</dbReference>
<evidence type="ECO:0000313" key="11">
    <source>
        <dbReference type="EMBL" id="VDO07979.1"/>
    </source>
</evidence>
<keyword evidence="3" id="KW-0813">Transport</keyword>
<feature type="chain" id="PRO_5043132028" description="Immediate early response 3-interacting protein 1" evidence="10">
    <location>
        <begin position="19"/>
        <end position="80"/>
    </location>
</feature>
<dbReference type="EMBL" id="UZAE01013054">
    <property type="protein sequence ID" value="VDO07979.1"/>
    <property type="molecule type" value="Genomic_DNA"/>
</dbReference>
<name>A0A0R3TS49_RODNA</name>
<dbReference type="AlphaFoldDB" id="A0A0R3TS49"/>
<evidence type="ECO:0000256" key="9">
    <source>
        <dbReference type="ARBA" id="ARBA00045999"/>
    </source>
</evidence>
<dbReference type="InterPro" id="IPR013880">
    <property type="entry name" value="Yos1"/>
</dbReference>
<dbReference type="GO" id="GO:0005789">
    <property type="term" value="C:endoplasmic reticulum membrane"/>
    <property type="evidence" value="ECO:0007669"/>
    <property type="project" value="TreeGrafter"/>
</dbReference>